<feature type="region of interest" description="Disordered" evidence="10">
    <location>
        <begin position="1"/>
        <end position="35"/>
    </location>
</feature>
<comment type="similarity">
    <text evidence="3">Belongs to the NRAMP family.</text>
</comment>
<keyword evidence="4" id="KW-0813">Transport</keyword>
<accession>A0A6Q2YD76</accession>
<feature type="transmembrane region" description="Helical" evidence="11">
    <location>
        <begin position="434"/>
        <end position="455"/>
    </location>
</feature>
<dbReference type="InterPro" id="IPR001046">
    <property type="entry name" value="NRAMP_fam"/>
</dbReference>
<evidence type="ECO:0000256" key="1">
    <source>
        <dbReference type="ARBA" id="ARBA00004107"/>
    </source>
</evidence>
<feature type="transmembrane region" description="Helical" evidence="11">
    <location>
        <begin position="295"/>
        <end position="318"/>
    </location>
</feature>
<evidence type="ECO:0000313" key="12">
    <source>
        <dbReference type="Ensembl" id="ENSELUP00000063366.2"/>
    </source>
</evidence>
<dbReference type="Bgee" id="ENSELUG00000021263">
    <property type="expression patterns" value="Expressed in liver and 15 other cell types or tissues"/>
</dbReference>
<dbReference type="GO" id="GO:0015086">
    <property type="term" value="F:cadmium ion transmembrane transporter activity"/>
    <property type="evidence" value="ECO:0007669"/>
    <property type="project" value="TreeGrafter"/>
</dbReference>
<feature type="transmembrane region" description="Helical" evidence="11">
    <location>
        <begin position="179"/>
        <end position="199"/>
    </location>
</feature>
<dbReference type="NCBIfam" id="TIGR01197">
    <property type="entry name" value="nramp"/>
    <property type="match status" value="1"/>
</dbReference>
<name>A0A6Q2YD76_ESOLU</name>
<feature type="transmembrane region" description="Helical" evidence="11">
    <location>
        <begin position="206"/>
        <end position="226"/>
    </location>
</feature>
<reference evidence="13" key="1">
    <citation type="journal article" date="2014" name="PLoS ONE">
        <title>The genome and linkage map of the northern pike (Esox lucius): conserved synteny revealed between the salmonid sister group and the Neoteleostei.</title>
        <authorList>
            <person name="Rondeau E.B."/>
            <person name="Minkley D.R."/>
            <person name="Leong J.S."/>
            <person name="Messmer A.M."/>
            <person name="Jantzen J.R."/>
            <person name="von Schalburg K.R."/>
            <person name="Lemon C."/>
            <person name="Bird N.H."/>
            <person name="Koop B.F."/>
        </authorList>
    </citation>
    <scope>NUCLEOTIDE SEQUENCE</scope>
</reference>
<keyword evidence="13" id="KW-1185">Reference proteome</keyword>
<evidence type="ECO:0000256" key="9">
    <source>
        <dbReference type="ARBA" id="ARBA00023228"/>
    </source>
</evidence>
<reference evidence="12" key="2">
    <citation type="submission" date="2020-02" db="EMBL/GenBank/DDBJ databases">
        <title>Esox lucius (northern pike) genome, fEsoLuc1, primary haplotype.</title>
        <authorList>
            <person name="Myers G."/>
            <person name="Karagic N."/>
            <person name="Meyer A."/>
            <person name="Pippel M."/>
            <person name="Reichard M."/>
            <person name="Winkler S."/>
            <person name="Tracey A."/>
            <person name="Sims Y."/>
            <person name="Howe K."/>
            <person name="Rhie A."/>
            <person name="Formenti G."/>
            <person name="Durbin R."/>
            <person name="Fedrigo O."/>
            <person name="Jarvis E.D."/>
        </authorList>
    </citation>
    <scope>NUCLEOTIDE SEQUENCE [LARGE SCALE GENOMIC DNA]</scope>
</reference>
<dbReference type="PANTHER" id="PTHR11706">
    <property type="entry name" value="SOLUTE CARRIER PROTEIN FAMILY 11 MEMBER"/>
    <property type="match status" value="1"/>
</dbReference>
<protein>
    <recommendedName>
        <fullName evidence="14">Solute carrier family 11 member 2</fullName>
    </recommendedName>
</protein>
<feature type="transmembrane region" description="Helical" evidence="11">
    <location>
        <begin position="400"/>
        <end position="422"/>
    </location>
</feature>
<dbReference type="GeneTree" id="ENSGT00940000155330"/>
<dbReference type="Pfam" id="PF01566">
    <property type="entry name" value="Nramp"/>
    <property type="match status" value="1"/>
</dbReference>
<dbReference type="Ensembl" id="ENSELUT00000047260.2">
    <property type="protein sequence ID" value="ENSELUP00000063366.2"/>
    <property type="gene ID" value="ENSELUG00000040180.1"/>
</dbReference>
<keyword evidence="5" id="KW-0408">Iron</keyword>
<dbReference type="GO" id="GO:0005384">
    <property type="term" value="F:manganese ion transmembrane transporter activity"/>
    <property type="evidence" value="ECO:0007669"/>
    <property type="project" value="TreeGrafter"/>
</dbReference>
<dbReference type="NCBIfam" id="NF037982">
    <property type="entry name" value="Nramp_1"/>
    <property type="match status" value="1"/>
</dbReference>
<dbReference type="PRINTS" id="PR00447">
    <property type="entry name" value="NATRESASSCMP"/>
</dbReference>
<keyword evidence="5" id="KW-0406">Ion transport</keyword>
<dbReference type="Proteomes" id="UP000265140">
    <property type="component" value="Chromosome 17"/>
</dbReference>
<organism evidence="12 13">
    <name type="scientific">Esox lucius</name>
    <name type="common">Northern pike</name>
    <dbReference type="NCBI Taxonomy" id="8010"/>
    <lineage>
        <taxon>Eukaryota</taxon>
        <taxon>Metazoa</taxon>
        <taxon>Chordata</taxon>
        <taxon>Craniata</taxon>
        <taxon>Vertebrata</taxon>
        <taxon>Euteleostomi</taxon>
        <taxon>Actinopterygii</taxon>
        <taxon>Neopterygii</taxon>
        <taxon>Teleostei</taxon>
        <taxon>Protacanthopterygii</taxon>
        <taxon>Esociformes</taxon>
        <taxon>Esocidae</taxon>
        <taxon>Esox</taxon>
    </lineage>
</organism>
<reference evidence="12" key="4">
    <citation type="submission" date="2025-09" db="UniProtKB">
        <authorList>
            <consortium name="Ensembl"/>
        </authorList>
    </citation>
    <scope>IDENTIFICATION</scope>
</reference>
<dbReference type="GO" id="GO:0031902">
    <property type="term" value="C:late endosome membrane"/>
    <property type="evidence" value="ECO:0007669"/>
    <property type="project" value="UniProtKB-SubCell"/>
</dbReference>
<gene>
    <name evidence="12" type="primary">SLC11A2</name>
</gene>
<evidence type="ECO:0000256" key="5">
    <source>
        <dbReference type="ARBA" id="ARBA00022496"/>
    </source>
</evidence>
<keyword evidence="8 11" id="KW-0472">Membrane</keyword>
<evidence type="ECO:0000256" key="6">
    <source>
        <dbReference type="ARBA" id="ARBA00022692"/>
    </source>
</evidence>
<keyword evidence="5" id="KW-0410">Iron transport</keyword>
<dbReference type="GO" id="GO:0005381">
    <property type="term" value="F:iron ion transmembrane transporter activity"/>
    <property type="evidence" value="ECO:0007669"/>
    <property type="project" value="TreeGrafter"/>
</dbReference>
<dbReference type="HAMAP" id="MF_00221">
    <property type="entry name" value="NRAMP"/>
    <property type="match status" value="1"/>
</dbReference>
<evidence type="ECO:0000256" key="7">
    <source>
        <dbReference type="ARBA" id="ARBA00022989"/>
    </source>
</evidence>
<feature type="compositionally biased region" description="Polar residues" evidence="10">
    <location>
        <begin position="14"/>
        <end position="29"/>
    </location>
</feature>
<feature type="transmembrane region" description="Helical" evidence="11">
    <location>
        <begin position="462"/>
        <end position="483"/>
    </location>
</feature>
<feature type="compositionally biased region" description="Acidic residues" evidence="10">
    <location>
        <begin position="1"/>
        <end position="13"/>
    </location>
</feature>
<dbReference type="PANTHER" id="PTHR11706:SF33">
    <property type="entry name" value="NATURAL RESISTANCE-ASSOCIATED MACROPHAGE PROTEIN 2"/>
    <property type="match status" value="1"/>
</dbReference>
<reference evidence="12" key="3">
    <citation type="submission" date="2025-08" db="UniProtKB">
        <authorList>
            <consortium name="Ensembl"/>
        </authorList>
    </citation>
    <scope>IDENTIFICATION</scope>
</reference>
<evidence type="ECO:0000256" key="3">
    <source>
        <dbReference type="ARBA" id="ARBA00006670"/>
    </source>
</evidence>
<dbReference type="AlphaFoldDB" id="A0A6Q2YD76"/>
<evidence type="ECO:0000256" key="2">
    <source>
        <dbReference type="ARBA" id="ARBA00004155"/>
    </source>
</evidence>
<keyword evidence="7 11" id="KW-1133">Transmembrane helix</keyword>
<comment type="subcellular location">
    <subcellularLocation>
        <location evidence="1">Late endosome membrane</location>
        <topology evidence="1">Multi-pass membrane protein</topology>
    </subcellularLocation>
    <subcellularLocation>
        <location evidence="2">Lysosome membrane</location>
        <topology evidence="2">Multi-pass membrane protein</topology>
    </subcellularLocation>
</comment>
<feature type="transmembrane region" description="Helical" evidence="11">
    <location>
        <begin position="355"/>
        <end position="379"/>
    </location>
</feature>
<proteinExistence type="inferred from homology"/>
<keyword evidence="9" id="KW-0458">Lysosome</keyword>
<dbReference type="GO" id="GO:0005886">
    <property type="term" value="C:plasma membrane"/>
    <property type="evidence" value="ECO:0007669"/>
    <property type="project" value="TreeGrafter"/>
</dbReference>
<evidence type="ECO:0000313" key="13">
    <source>
        <dbReference type="Proteomes" id="UP000265140"/>
    </source>
</evidence>
<evidence type="ECO:0000256" key="8">
    <source>
        <dbReference type="ARBA" id="ARBA00023136"/>
    </source>
</evidence>
<evidence type="ECO:0000256" key="10">
    <source>
        <dbReference type="SAM" id="MobiDB-lite"/>
    </source>
</evidence>
<evidence type="ECO:0000256" key="4">
    <source>
        <dbReference type="ARBA" id="ARBA00022448"/>
    </source>
</evidence>
<evidence type="ECO:0008006" key="14">
    <source>
        <dbReference type="Google" id="ProtNLM"/>
    </source>
</evidence>
<feature type="transmembrane region" description="Helical" evidence="11">
    <location>
        <begin position="104"/>
        <end position="126"/>
    </location>
</feature>
<dbReference type="GO" id="GO:0005765">
    <property type="term" value="C:lysosomal membrane"/>
    <property type="evidence" value="ECO:0007669"/>
    <property type="project" value="UniProtKB-SubCell"/>
</dbReference>
<keyword evidence="6 11" id="KW-0812">Transmembrane</keyword>
<evidence type="ECO:0000256" key="11">
    <source>
        <dbReference type="SAM" id="Phobius"/>
    </source>
</evidence>
<sequence length="520" mass="57248">MTEQEADVLEEESPQANGDIQNTQGQYRSISPPASPVAGTLDDEQFSTYFEEKIPIPDDVTKIFSFRKLWAFTGPGFLMSIAYLDPGNIESDLQSGAKAGFKLLWVLLVATIIGLLLQRLGARLGVVTGMHLAEVCHRQYPAVPRIILWFMVELAIIGSDMQEVIGCAIAFNLLSVGRIPLWGGVLITITDTFVFLFLDKYGLRKLELFFGFLITIMAISFGYEYVKVGPDQGELLKGMFLPYCQGCGTPQMEQAVGIVGAVIMPHNIYLHSALVKSRQIDRGNKKEVKEANKYYFIESTIALFVSFLINVFVVAVFAEAFYKKTNKEVNLQCNASGSPHTELFPMDDNPLEVDIYKGGVVLGCFFGSAALYIWAVGILAAGQSSTMTGTYSGQFVMEHIILSFPLPFALIPILTFTSMTSIMDDFANGLFWKIGGGVVVLMVCAINMYFVVVYVQSLDSVALYVLAAFLCIAYLCFVCYLAWQCLIALGISCLDVSCLGGRVSNNRPALLIEEQPAYDT</sequence>